<feature type="region of interest" description="Disordered" evidence="1">
    <location>
        <begin position="25"/>
        <end position="50"/>
    </location>
</feature>
<evidence type="ECO:0000313" key="3">
    <source>
        <dbReference type="Proteomes" id="UP000800092"/>
    </source>
</evidence>
<dbReference type="Proteomes" id="UP000800092">
    <property type="component" value="Unassembled WGS sequence"/>
</dbReference>
<dbReference type="EMBL" id="ML991864">
    <property type="protein sequence ID" value="KAF2229426.1"/>
    <property type="molecule type" value="Genomic_DNA"/>
</dbReference>
<keyword evidence="3" id="KW-1185">Reference proteome</keyword>
<evidence type="ECO:0000313" key="2">
    <source>
        <dbReference type="EMBL" id="KAF2229426.1"/>
    </source>
</evidence>
<accession>A0A6A6GUF0</accession>
<proteinExistence type="predicted"/>
<name>A0A6A6GUF0_VIRVR</name>
<reference evidence="2" key="1">
    <citation type="journal article" date="2020" name="Stud. Mycol.">
        <title>101 Dothideomycetes genomes: a test case for predicting lifestyles and emergence of pathogens.</title>
        <authorList>
            <person name="Haridas S."/>
            <person name="Albert R."/>
            <person name="Binder M."/>
            <person name="Bloem J."/>
            <person name="Labutti K."/>
            <person name="Salamov A."/>
            <person name="Andreopoulos B."/>
            <person name="Baker S."/>
            <person name="Barry K."/>
            <person name="Bills G."/>
            <person name="Bluhm B."/>
            <person name="Cannon C."/>
            <person name="Castanera R."/>
            <person name="Culley D."/>
            <person name="Daum C."/>
            <person name="Ezra D."/>
            <person name="Gonzalez J."/>
            <person name="Henrissat B."/>
            <person name="Kuo A."/>
            <person name="Liang C."/>
            <person name="Lipzen A."/>
            <person name="Lutzoni F."/>
            <person name="Magnuson J."/>
            <person name="Mondo S."/>
            <person name="Nolan M."/>
            <person name="Ohm R."/>
            <person name="Pangilinan J."/>
            <person name="Park H.-J."/>
            <person name="Ramirez L."/>
            <person name="Alfaro M."/>
            <person name="Sun H."/>
            <person name="Tritt A."/>
            <person name="Yoshinaga Y."/>
            <person name="Zwiers L.-H."/>
            <person name="Turgeon B."/>
            <person name="Goodwin S."/>
            <person name="Spatafora J."/>
            <person name="Crous P."/>
            <person name="Grigoriev I."/>
        </authorList>
    </citation>
    <scope>NUCLEOTIDE SEQUENCE</scope>
    <source>
        <strain evidence="2">Tuck. ex Michener</strain>
    </source>
</reference>
<gene>
    <name evidence="2" type="ORF">EV356DRAFT_388971</name>
</gene>
<feature type="compositionally biased region" description="Polar residues" evidence="1">
    <location>
        <begin position="29"/>
        <end position="44"/>
    </location>
</feature>
<sequence length="184" mass="20446">MCSPSIVILPHAAASLENATLARHAPRQLQGQVRRSSSTRQGQARNAPPSLRSLGYFQKLQRKSRGKVRSSFAARDGWDGIGCRQVKEWATPTNRTPQPAPRQIDLPTGAWRRRCPCLETSRSAIACLDDRRRHLCRCSDWLRAYRTIFVLITPLCPTTGEFPCHLAVDPSVCSVSNRPASTAV</sequence>
<dbReference type="AlphaFoldDB" id="A0A6A6GUF0"/>
<organism evidence="2 3">
    <name type="scientific">Viridothelium virens</name>
    <name type="common">Speckled blister lichen</name>
    <name type="synonym">Trypethelium virens</name>
    <dbReference type="NCBI Taxonomy" id="1048519"/>
    <lineage>
        <taxon>Eukaryota</taxon>
        <taxon>Fungi</taxon>
        <taxon>Dikarya</taxon>
        <taxon>Ascomycota</taxon>
        <taxon>Pezizomycotina</taxon>
        <taxon>Dothideomycetes</taxon>
        <taxon>Dothideomycetes incertae sedis</taxon>
        <taxon>Trypetheliales</taxon>
        <taxon>Trypetheliaceae</taxon>
        <taxon>Viridothelium</taxon>
    </lineage>
</organism>
<evidence type="ECO:0000256" key="1">
    <source>
        <dbReference type="SAM" id="MobiDB-lite"/>
    </source>
</evidence>
<protein>
    <submittedName>
        <fullName evidence="2">Uncharacterized protein</fullName>
    </submittedName>
</protein>